<evidence type="ECO:0000313" key="1">
    <source>
        <dbReference type="EMBL" id="SEB17036.1"/>
    </source>
</evidence>
<dbReference type="InterPro" id="IPR025562">
    <property type="entry name" value="Tae4"/>
</dbReference>
<dbReference type="STRING" id="425514.SAMN05443550_113132"/>
<dbReference type="Gene3D" id="3.90.1720.70">
    <property type="match status" value="1"/>
</dbReference>
<evidence type="ECO:0000313" key="2">
    <source>
        <dbReference type="Proteomes" id="UP000198850"/>
    </source>
</evidence>
<organism evidence="1 2">
    <name type="scientific">Pedobacter hartonius</name>
    <dbReference type="NCBI Taxonomy" id="425514"/>
    <lineage>
        <taxon>Bacteria</taxon>
        <taxon>Pseudomonadati</taxon>
        <taxon>Bacteroidota</taxon>
        <taxon>Sphingobacteriia</taxon>
        <taxon>Sphingobacteriales</taxon>
        <taxon>Sphingobacteriaceae</taxon>
        <taxon>Pedobacter</taxon>
    </lineage>
</organism>
<name>A0A1H4H5M6_9SPHI</name>
<keyword evidence="2" id="KW-1185">Reference proteome</keyword>
<protein>
    <submittedName>
        <fullName evidence="1">Type VI secretion system (T6SS), amidase effector protein 4</fullName>
    </submittedName>
</protein>
<accession>A0A1H4H5M6</accession>
<proteinExistence type="predicted"/>
<reference evidence="1 2" key="1">
    <citation type="submission" date="2016-10" db="EMBL/GenBank/DDBJ databases">
        <authorList>
            <person name="de Groot N.N."/>
        </authorList>
    </citation>
    <scope>NUCLEOTIDE SEQUENCE [LARGE SCALE GENOMIC DNA]</scope>
    <source>
        <strain evidence="1 2">DSM 19033</strain>
    </source>
</reference>
<dbReference type="EMBL" id="FNRA01000013">
    <property type="protein sequence ID" value="SEB17036.1"/>
    <property type="molecule type" value="Genomic_DNA"/>
</dbReference>
<dbReference type="RefSeq" id="WP_090559607.1">
    <property type="nucleotide sequence ID" value="NZ_FNRA01000013.1"/>
</dbReference>
<sequence length="578" mass="63511">MLPCASCTKETSVRTEPESQLTTLEARHYYENLSKTQQIKFLNGEIASLSAVITPNWESTVEVTLNSYSIVEIPISILKNEISMYQLNGENSKDNIKRSEFSLSRLIVYKDSSDRLTSNIITYIPDISYIEKGKDIRENTFLQLGSTFTGYIEFKKIDGQPYRLLRIKDGKLIKKYKVSSSSVQNQTRVNSESSASTCSPICTPIFQTICSGPGGPGTGDPNDWVCETQQIGENCIVVCDGGGEFPDPGQGGNPDTPGIFGLNGSNAIVPDSNFGSLVNYVKSRNYSVSDQFSSSLTVDGVSYEGTIVEIYTNQGEVTAAYFHVNEPQGPFAVGYFYAIGEGNGSNTSDWPRPDFILPGITGTNITWTNGTSSPATVSYEAIPNISDDDPEIAMWNDEPNPEYGATAAPSYDAMYANYPKNSTGGDLPAPQVYALVGGDILAMYQSNPVKYGNACALRVSRALNYSGIRIPYIPNQTTSGADGKYYFVSSIHLYNYLKQVFQTTYRLQLKEIDGGPQGNLFREKLKGIKGIFIMQPNYPRKFRAYGHATLWNGFMAIGGHDYFNALGGVARIVVWQLE</sequence>
<dbReference type="OrthoDB" id="768074at2"/>
<dbReference type="Proteomes" id="UP000198850">
    <property type="component" value="Unassembled WGS sequence"/>
</dbReference>
<gene>
    <name evidence="1" type="ORF">SAMN05443550_113132</name>
</gene>
<dbReference type="AlphaFoldDB" id="A0A1H4H5M6"/>
<dbReference type="Pfam" id="PF14113">
    <property type="entry name" value="Tae4"/>
    <property type="match status" value="1"/>
</dbReference>